<feature type="transmembrane region" description="Helical" evidence="1">
    <location>
        <begin position="149"/>
        <end position="170"/>
    </location>
</feature>
<keyword evidence="3" id="KW-1185">Reference proteome</keyword>
<organism evidence="2 3">
    <name type="scientific">Exiguobacterium undae</name>
    <dbReference type="NCBI Taxonomy" id="169177"/>
    <lineage>
        <taxon>Bacteria</taxon>
        <taxon>Bacillati</taxon>
        <taxon>Bacillota</taxon>
        <taxon>Bacilli</taxon>
        <taxon>Bacillales</taxon>
        <taxon>Bacillales Family XII. Incertae Sedis</taxon>
        <taxon>Exiguobacterium</taxon>
    </lineage>
</organism>
<sequence>MMKGRNQTPKQQRSWYQSMWRWHFYAGIIFAPIFIILAVTGSIYLFKPQIEDRLYSEMVFTKGSGERVALEKQVQAVTEKYPEATVSSIGQFEEADRTTRMGAMFGEEAGFVYVDPYTAEVTGKRVGEGPLGFIKTIHGELFAGKAGNLLVELAASWAIILLITGTYLFWPRGEQGSFKRVFFPSFKKKDGSRNFWKGLHGSVAVWSTLGLILIIGSGLAWSGVAGEWINTVATKTNSNFPQYAFGPDETLTSQIVTKDIATDIPWATQNDVVPTSGPAKPLTMSVSEADAEAKQLGIVKPYQITLPQGEQGVYTISSLHSNPMNEKTMHLDQYSGTVLSSVTFGDYGLLAKMISMGIGFHEGKLFGLLNQLVGLALCLGLIFIVISSVVLWWKRRNGAGKLTAPKRAVDQRVKKIVAGLILLISLTMPLAALSVIAIIVLDLLIFSRRRNKSQGVAA</sequence>
<accession>A0ABX2V610</accession>
<feature type="transmembrane region" description="Helical" evidence="1">
    <location>
        <begin position="416"/>
        <end position="445"/>
    </location>
</feature>
<dbReference type="PANTHER" id="PTHR34219:SF1">
    <property type="entry name" value="PEPSY DOMAIN-CONTAINING PROTEIN"/>
    <property type="match status" value="1"/>
</dbReference>
<dbReference type="Proteomes" id="UP000078447">
    <property type="component" value="Unassembled WGS sequence"/>
</dbReference>
<keyword evidence="1" id="KW-0812">Transmembrane</keyword>
<evidence type="ECO:0000313" key="3">
    <source>
        <dbReference type="Proteomes" id="UP000078447"/>
    </source>
</evidence>
<evidence type="ECO:0000313" key="2">
    <source>
        <dbReference type="EMBL" id="OAN10665.1"/>
    </source>
</evidence>
<feature type="transmembrane region" description="Helical" evidence="1">
    <location>
        <begin position="22"/>
        <end position="46"/>
    </location>
</feature>
<keyword evidence="1" id="KW-0472">Membrane</keyword>
<feature type="transmembrane region" description="Helical" evidence="1">
    <location>
        <begin position="203"/>
        <end position="221"/>
    </location>
</feature>
<reference evidence="2 3" key="1">
    <citation type="submission" date="2016-03" db="EMBL/GenBank/DDBJ databases">
        <authorList>
            <person name="Cho S.-Y."/>
            <person name="Lim S."/>
            <person name="Kim H."/>
            <person name="Soh E.H."/>
            <person name="Moon J.S."/>
        </authorList>
    </citation>
    <scope>NUCLEOTIDE SEQUENCE [LARGE SCALE GENOMIC DNA]</scope>
    <source>
        <strain evidence="2 3">KCTC 3810</strain>
    </source>
</reference>
<proteinExistence type="predicted"/>
<keyword evidence="1" id="KW-1133">Transmembrane helix</keyword>
<name>A0ABX2V610_9BACL</name>
<gene>
    <name evidence="2" type="ORF">A3783_12600</name>
</gene>
<evidence type="ECO:0000256" key="1">
    <source>
        <dbReference type="SAM" id="Phobius"/>
    </source>
</evidence>
<dbReference type="PANTHER" id="PTHR34219">
    <property type="entry name" value="IRON-REGULATED INNER MEMBRANE PROTEIN-RELATED"/>
    <property type="match status" value="1"/>
</dbReference>
<dbReference type="Pfam" id="PF03929">
    <property type="entry name" value="PepSY_TM"/>
    <property type="match status" value="1"/>
</dbReference>
<protein>
    <submittedName>
        <fullName evidence="2">Peptidase</fullName>
    </submittedName>
</protein>
<dbReference type="InterPro" id="IPR005625">
    <property type="entry name" value="PepSY-ass_TM"/>
</dbReference>
<feature type="transmembrane region" description="Helical" evidence="1">
    <location>
        <begin position="372"/>
        <end position="393"/>
    </location>
</feature>
<dbReference type="EMBL" id="LVVL01000016">
    <property type="protein sequence ID" value="OAN10665.1"/>
    <property type="molecule type" value="Genomic_DNA"/>
</dbReference>
<comment type="caution">
    <text evidence="2">The sequence shown here is derived from an EMBL/GenBank/DDBJ whole genome shotgun (WGS) entry which is preliminary data.</text>
</comment>